<accession>A0A8J2HB91</accession>
<sequence length="79" mass="9030">MQLGYLTLFHVLFSVENGHNLLGGSFGFAQRALLIKLSETLSVTILWSPNNFLLNTRTEKYLLKYSRYKYLSIVTSINA</sequence>
<evidence type="ECO:0000313" key="1">
    <source>
        <dbReference type="EMBL" id="CAG5092393.1"/>
    </source>
</evidence>
<organism evidence="1 2">
    <name type="scientific">Cotesia congregata</name>
    <name type="common">Parasitoid wasp</name>
    <name type="synonym">Apanteles congregatus</name>
    <dbReference type="NCBI Taxonomy" id="51543"/>
    <lineage>
        <taxon>Eukaryota</taxon>
        <taxon>Metazoa</taxon>
        <taxon>Ecdysozoa</taxon>
        <taxon>Arthropoda</taxon>
        <taxon>Hexapoda</taxon>
        <taxon>Insecta</taxon>
        <taxon>Pterygota</taxon>
        <taxon>Neoptera</taxon>
        <taxon>Endopterygota</taxon>
        <taxon>Hymenoptera</taxon>
        <taxon>Apocrita</taxon>
        <taxon>Ichneumonoidea</taxon>
        <taxon>Braconidae</taxon>
        <taxon>Microgastrinae</taxon>
        <taxon>Cotesia</taxon>
    </lineage>
</organism>
<keyword evidence="2" id="KW-1185">Reference proteome</keyword>
<dbReference type="EMBL" id="CAJNRD030001120">
    <property type="protein sequence ID" value="CAG5092393.1"/>
    <property type="molecule type" value="Genomic_DNA"/>
</dbReference>
<comment type="caution">
    <text evidence="1">The sequence shown here is derived from an EMBL/GenBank/DDBJ whole genome shotgun (WGS) entry which is preliminary data.</text>
</comment>
<evidence type="ECO:0000313" key="2">
    <source>
        <dbReference type="Proteomes" id="UP000786811"/>
    </source>
</evidence>
<name>A0A8J2HB91_COTCN</name>
<dbReference type="Proteomes" id="UP000786811">
    <property type="component" value="Unassembled WGS sequence"/>
</dbReference>
<reference evidence="1" key="1">
    <citation type="submission" date="2021-04" db="EMBL/GenBank/DDBJ databases">
        <authorList>
            <person name="Chebbi M.A.C M."/>
        </authorList>
    </citation>
    <scope>NUCLEOTIDE SEQUENCE</scope>
</reference>
<proteinExistence type="predicted"/>
<protein>
    <submittedName>
        <fullName evidence="1">Uncharacterized protein</fullName>
    </submittedName>
</protein>
<gene>
    <name evidence="1" type="ORF">HICCMSTLAB_LOCUS6111</name>
</gene>
<dbReference type="AlphaFoldDB" id="A0A8J2HB91"/>